<evidence type="ECO:0000313" key="1">
    <source>
        <dbReference type="EMBL" id="KAL2288677.1"/>
    </source>
</evidence>
<dbReference type="EMBL" id="JBAWTH010000015">
    <property type="protein sequence ID" value="KAL2288677.1"/>
    <property type="molecule type" value="Genomic_DNA"/>
</dbReference>
<dbReference type="Proteomes" id="UP001600888">
    <property type="component" value="Unassembled WGS sequence"/>
</dbReference>
<accession>A0ABR4F1V7</accession>
<organism evidence="1 2">
    <name type="scientific">Diaporthe vaccinii</name>
    <dbReference type="NCBI Taxonomy" id="105482"/>
    <lineage>
        <taxon>Eukaryota</taxon>
        <taxon>Fungi</taxon>
        <taxon>Dikarya</taxon>
        <taxon>Ascomycota</taxon>
        <taxon>Pezizomycotina</taxon>
        <taxon>Sordariomycetes</taxon>
        <taxon>Sordariomycetidae</taxon>
        <taxon>Diaporthales</taxon>
        <taxon>Diaporthaceae</taxon>
        <taxon>Diaporthe</taxon>
        <taxon>Diaporthe eres species complex</taxon>
    </lineage>
</organism>
<reference evidence="1 2" key="1">
    <citation type="submission" date="2024-03" db="EMBL/GenBank/DDBJ databases">
        <title>A high-quality draft genome sequence of Diaporthe vaccinii, a causative agent of upright dieback and viscid rot disease in cranberry plants.</title>
        <authorList>
            <person name="Sarrasin M."/>
            <person name="Lang B.F."/>
            <person name="Burger G."/>
        </authorList>
    </citation>
    <scope>NUCLEOTIDE SEQUENCE [LARGE SCALE GENOMIC DNA]</scope>
    <source>
        <strain evidence="1 2">IS7</strain>
    </source>
</reference>
<evidence type="ECO:0000313" key="2">
    <source>
        <dbReference type="Proteomes" id="UP001600888"/>
    </source>
</evidence>
<sequence length="168" mass="18601">MTAIVKPSTWVGTGIPFANLTTKTTSAEPSVYTIPSNYTVPGNGSVEPIQWHLYSLQAFADRDQQVAQPPKNGSIPVTFHFGWKSKVHNNRGARGALLIIKSNAPGSAHACPNPPYDACWAQGLYWISERHIRPTDAGYRYMGPETVHLNGTYCRTGMPECVWSEYLY</sequence>
<proteinExistence type="predicted"/>
<protein>
    <submittedName>
        <fullName evidence="1">Uncharacterized protein</fullName>
    </submittedName>
</protein>
<name>A0ABR4F1V7_9PEZI</name>
<keyword evidence="2" id="KW-1185">Reference proteome</keyword>
<gene>
    <name evidence="1" type="ORF">FJTKL_03367</name>
</gene>
<comment type="caution">
    <text evidence="1">The sequence shown here is derived from an EMBL/GenBank/DDBJ whole genome shotgun (WGS) entry which is preliminary data.</text>
</comment>